<feature type="transmembrane region" description="Helical" evidence="2">
    <location>
        <begin position="48"/>
        <end position="71"/>
    </location>
</feature>
<dbReference type="Proteomes" id="UP001600424">
    <property type="component" value="Unassembled WGS sequence"/>
</dbReference>
<feature type="compositionally biased region" description="Basic and acidic residues" evidence="1">
    <location>
        <begin position="397"/>
        <end position="408"/>
    </location>
</feature>
<sequence>MVECALDREATRRGLGRYRRQAVRGTGAGAALVGLGLVFVLLPVDASWASDVAAGLGTTGLIVLGIALSALRSAGRMRRALAAGPWSAHTAVAVVRGGMVPPSIVLGDRAGGRAWPLTMAATKQRYERVLPGPDGVLWWCGDPDRGGVIAPPGGEELIWARAVRGHHTRNRTVGLAAAEGLFDRPAPVQPRGSRIGFPEGEGEGDSGTGARTEAGTRARAETQDLHPLTYAVLAAAARRQALHGTGRARREADVRAVPWWRVRSLRHVAGLPRLLVSPVPVVTGLLMLGRAQDYPAVVAYAVIAFGVGLFLHAGRRFLTSGRATARLLARSSQAPGPVPKRYTLLFDPVGGAPVLVLFPHGGGPEDLPEAVLRLYAPGTLKNPRKGLPSASSGPVELRGRPDGTDRGEPVVVPWIEGRPVWPAGPYEELRPGDPAAREYLERLAPPQEASGVPAP</sequence>
<reference evidence="3 4" key="1">
    <citation type="submission" date="2024-09" db="EMBL/GenBank/DDBJ databases">
        <title>The Natural Products Discovery Center: Release of the First 8490 Sequenced Strains for Exploring Actinobacteria Biosynthetic Diversity.</title>
        <authorList>
            <person name="Kalkreuter E."/>
            <person name="Kautsar S.A."/>
            <person name="Yang D."/>
            <person name="Bader C.D."/>
            <person name="Teijaro C.N."/>
            <person name="Fluegel L."/>
            <person name="Davis C.M."/>
            <person name="Simpson J.R."/>
            <person name="Lauterbach L."/>
            <person name="Steele A.D."/>
            <person name="Gui C."/>
            <person name="Meng S."/>
            <person name="Li G."/>
            <person name="Viehrig K."/>
            <person name="Ye F."/>
            <person name="Su P."/>
            <person name="Kiefer A.F."/>
            <person name="Nichols A."/>
            <person name="Cepeda A.J."/>
            <person name="Yan W."/>
            <person name="Fan B."/>
            <person name="Jiang Y."/>
            <person name="Adhikari A."/>
            <person name="Zheng C.-J."/>
            <person name="Schuster L."/>
            <person name="Cowan T.M."/>
            <person name="Smanski M.J."/>
            <person name="Chevrette M.G."/>
            <person name="De Carvalho L.P.S."/>
            <person name="Shen B."/>
        </authorList>
    </citation>
    <scope>NUCLEOTIDE SEQUENCE [LARGE SCALE GENOMIC DNA]</scope>
    <source>
        <strain evidence="3 4">NPDC056472</strain>
    </source>
</reference>
<keyword evidence="2" id="KW-1133">Transmembrane helix</keyword>
<evidence type="ECO:0000313" key="3">
    <source>
        <dbReference type="EMBL" id="MFE5980458.1"/>
    </source>
</evidence>
<feature type="region of interest" description="Disordered" evidence="1">
    <location>
        <begin position="187"/>
        <end position="218"/>
    </location>
</feature>
<dbReference type="RefSeq" id="WP_386252545.1">
    <property type="nucleotide sequence ID" value="NZ_JBHTRV010000007.1"/>
</dbReference>
<evidence type="ECO:0000313" key="4">
    <source>
        <dbReference type="Proteomes" id="UP001600424"/>
    </source>
</evidence>
<accession>A0ABW6IS57</accession>
<feature type="transmembrane region" description="Helical" evidence="2">
    <location>
        <begin position="270"/>
        <end position="288"/>
    </location>
</feature>
<keyword evidence="2" id="KW-0472">Membrane</keyword>
<evidence type="ECO:0000256" key="1">
    <source>
        <dbReference type="SAM" id="MobiDB-lite"/>
    </source>
</evidence>
<keyword evidence="4" id="KW-1185">Reference proteome</keyword>
<feature type="transmembrane region" description="Helical" evidence="2">
    <location>
        <begin position="294"/>
        <end position="313"/>
    </location>
</feature>
<feature type="transmembrane region" description="Helical" evidence="2">
    <location>
        <begin position="22"/>
        <end position="42"/>
    </location>
</feature>
<comment type="caution">
    <text evidence="3">The sequence shown here is derived from an EMBL/GenBank/DDBJ whole genome shotgun (WGS) entry which is preliminary data.</text>
</comment>
<proteinExistence type="predicted"/>
<organism evidence="3 4">
    <name type="scientific">Streptomyces wedmorensis</name>
    <dbReference type="NCBI Taxonomy" id="43759"/>
    <lineage>
        <taxon>Bacteria</taxon>
        <taxon>Bacillati</taxon>
        <taxon>Actinomycetota</taxon>
        <taxon>Actinomycetes</taxon>
        <taxon>Kitasatosporales</taxon>
        <taxon>Streptomycetaceae</taxon>
        <taxon>Streptomyces</taxon>
    </lineage>
</organism>
<protein>
    <submittedName>
        <fullName evidence="3">Uncharacterized protein</fullName>
    </submittedName>
</protein>
<evidence type="ECO:0000256" key="2">
    <source>
        <dbReference type="SAM" id="Phobius"/>
    </source>
</evidence>
<feature type="region of interest" description="Disordered" evidence="1">
    <location>
        <begin position="383"/>
        <end position="411"/>
    </location>
</feature>
<keyword evidence="2" id="KW-0812">Transmembrane</keyword>
<dbReference type="InterPro" id="IPR006311">
    <property type="entry name" value="TAT_signal"/>
</dbReference>
<dbReference type="PROSITE" id="PS51318">
    <property type="entry name" value="TAT"/>
    <property type="match status" value="1"/>
</dbReference>
<gene>
    <name evidence="3" type="ORF">ACFQ63_12190</name>
</gene>
<name>A0ABW6IS57_STRWE</name>
<dbReference type="EMBL" id="JBHTRV010000007">
    <property type="protein sequence ID" value="MFE5980458.1"/>
    <property type="molecule type" value="Genomic_DNA"/>
</dbReference>